<dbReference type="InterPro" id="IPR022198">
    <property type="entry name" value="DUF3723"/>
</dbReference>
<dbReference type="AlphaFoldDB" id="A0A9P8RMP4"/>
<accession>A0A9P8RMP4</accession>
<dbReference type="RefSeq" id="XP_045953345.1">
    <property type="nucleotide sequence ID" value="XM_046097079.1"/>
</dbReference>
<name>A0A9P8RMP4_9PEZI</name>
<sequence length="238" mass="26891">MELVGVIRCPLNCLVPYGEGRQIDDRIVDRLVRRFRKANCNSNGENHQVHGIITYEDLASILNALQTTKESLYETLERNAYPLLSNRTIAYFRGRHRIAAATALSQNAVWAVRLYCAKANWVSFPAILSFESPRHESHVQDAVEFSACESAYSDGEIYRLVRKYTKANDTSRLAEVRSRLTPCKEVSLNGLLQRSSLVTALDALLEFPGMLGGLQLGNIHKHLALHADSHIKWNFEHI</sequence>
<gene>
    <name evidence="1" type="ORF">BKA67DRAFT_500393</name>
</gene>
<organism evidence="1 2">
    <name type="scientific">Truncatella angustata</name>
    <dbReference type="NCBI Taxonomy" id="152316"/>
    <lineage>
        <taxon>Eukaryota</taxon>
        <taxon>Fungi</taxon>
        <taxon>Dikarya</taxon>
        <taxon>Ascomycota</taxon>
        <taxon>Pezizomycotina</taxon>
        <taxon>Sordariomycetes</taxon>
        <taxon>Xylariomycetidae</taxon>
        <taxon>Amphisphaeriales</taxon>
        <taxon>Sporocadaceae</taxon>
        <taxon>Truncatella</taxon>
    </lineage>
</organism>
<dbReference type="Proteomes" id="UP000758603">
    <property type="component" value="Unassembled WGS sequence"/>
</dbReference>
<protein>
    <submittedName>
        <fullName evidence="1">Uncharacterized protein</fullName>
    </submittedName>
</protein>
<keyword evidence="2" id="KW-1185">Reference proteome</keyword>
<reference evidence="1" key="1">
    <citation type="journal article" date="2021" name="Nat. Commun.">
        <title>Genetic determinants of endophytism in the Arabidopsis root mycobiome.</title>
        <authorList>
            <person name="Mesny F."/>
            <person name="Miyauchi S."/>
            <person name="Thiergart T."/>
            <person name="Pickel B."/>
            <person name="Atanasova L."/>
            <person name="Karlsson M."/>
            <person name="Huettel B."/>
            <person name="Barry K.W."/>
            <person name="Haridas S."/>
            <person name="Chen C."/>
            <person name="Bauer D."/>
            <person name="Andreopoulos W."/>
            <person name="Pangilinan J."/>
            <person name="LaButti K."/>
            <person name="Riley R."/>
            <person name="Lipzen A."/>
            <person name="Clum A."/>
            <person name="Drula E."/>
            <person name="Henrissat B."/>
            <person name="Kohler A."/>
            <person name="Grigoriev I.V."/>
            <person name="Martin F.M."/>
            <person name="Hacquard S."/>
        </authorList>
    </citation>
    <scope>NUCLEOTIDE SEQUENCE</scope>
    <source>
        <strain evidence="1">MPI-SDFR-AT-0073</strain>
    </source>
</reference>
<dbReference type="EMBL" id="JAGPXC010000009">
    <property type="protein sequence ID" value="KAH6646831.1"/>
    <property type="molecule type" value="Genomic_DNA"/>
</dbReference>
<dbReference type="Pfam" id="PF12520">
    <property type="entry name" value="DUF3723"/>
    <property type="match status" value="1"/>
</dbReference>
<feature type="non-terminal residue" evidence="1">
    <location>
        <position position="238"/>
    </location>
</feature>
<proteinExistence type="predicted"/>
<dbReference type="OrthoDB" id="4932578at2759"/>
<dbReference type="GeneID" id="70125971"/>
<evidence type="ECO:0000313" key="1">
    <source>
        <dbReference type="EMBL" id="KAH6646831.1"/>
    </source>
</evidence>
<evidence type="ECO:0000313" key="2">
    <source>
        <dbReference type="Proteomes" id="UP000758603"/>
    </source>
</evidence>
<comment type="caution">
    <text evidence="1">The sequence shown here is derived from an EMBL/GenBank/DDBJ whole genome shotgun (WGS) entry which is preliminary data.</text>
</comment>